<proteinExistence type="predicted"/>
<dbReference type="CDD" id="cd19607">
    <property type="entry name" value="GTA_TIM-barrel-like"/>
    <property type="match status" value="1"/>
</dbReference>
<evidence type="ECO:0000313" key="2">
    <source>
        <dbReference type="EMBL" id="VAW23677.1"/>
    </source>
</evidence>
<dbReference type="EMBL" id="UOEQ01000480">
    <property type="protein sequence ID" value="VAW23677.1"/>
    <property type="molecule type" value="Genomic_DNA"/>
</dbReference>
<evidence type="ECO:0000259" key="1">
    <source>
        <dbReference type="Pfam" id="PF13547"/>
    </source>
</evidence>
<dbReference type="Pfam" id="PF13547">
    <property type="entry name" value="GTA_TIM"/>
    <property type="match status" value="1"/>
</dbReference>
<feature type="non-terminal residue" evidence="2">
    <location>
        <position position="799"/>
    </location>
</feature>
<sequence length="799" mass="85925">MATLALSVAGQFAGGLVGGPLGAMAGRALGALAGSAIDSALFGGDTEQATLSTNPFALQGSSQGGAIPKIYGWNRVAGNVIWATNLERQTTQTSGAKGVSKANDDVVEEEFLANFAIGLCEGEVGLLGRIWADGRLLETSEITYRFYKGSSDQAVDPLIELKQGADNVPAFRGLCYLVFEGLPLKQFGNRIPNINVEICRIVGDLEPAIKAITIIPGATEFGYDPETRVRILSPGKTIGENTNLLGQTSDWTISIDQLQALCPNLEHVALVVSWFGDDLRCSTCKIQPRVENATKTVSGTNWIVSGNTRAQAPVVTQYQGGPAYGGTPSDASVLSAIADLKSRGIKVTLYPFVLMDIAESNSLSDPYSGNIGQSAYPWRGRITSDPAPGIVGSPDQSAAMNAQVNSFVGNAAPANFVAASNTINYSGALDWGYQRMILHYAHLAKLAGGVDSILIGSELRGLTWLRNSATGFPFVDKLIDLAADVRSIVGVGTNIFYGADWSEYSGYQPPDAPGDKLFHLDPLWASSNIDAIGIDNYMPISDGRGTGDEPDESIADHPHQLDYLQANIAGGEGYDWYYASQADRMAAIRTPINDGPDNEPWIWRFKDITSWWSNPHHNRVGGVRDPSPTAWVPQSKPIWMSELGCGAVDKGPNTPNVFGDPKSVENALPYFSDGTADALAQRQFLRAHHHWWQAGSPGYDPLNNPASNVYAGQMLDPDRIYVWTWDARPNPAFPNRIDVWSDGKNYQTGHWLTGRLGTLAGDELLSGIAKDFGVTFANVNVAPPQIYGAQINNVTSLRR</sequence>
<dbReference type="AlphaFoldDB" id="A0A3B0UEG3"/>
<feature type="domain" description="GTA TIM-barrel-like" evidence="1">
    <location>
        <begin position="431"/>
        <end position="734"/>
    </location>
</feature>
<dbReference type="InterPro" id="IPR025195">
    <property type="entry name" value="GTA_TIM_dom"/>
</dbReference>
<protein>
    <submittedName>
        <fullName evidence="2">Gene Transfer Agent host specificity protein</fullName>
    </submittedName>
</protein>
<dbReference type="Gene3D" id="3.20.20.80">
    <property type="entry name" value="Glycosidases"/>
    <property type="match status" value="1"/>
</dbReference>
<gene>
    <name evidence="2" type="ORF">MNBD_ALPHA11-2027</name>
</gene>
<organism evidence="2">
    <name type="scientific">hydrothermal vent metagenome</name>
    <dbReference type="NCBI Taxonomy" id="652676"/>
    <lineage>
        <taxon>unclassified sequences</taxon>
        <taxon>metagenomes</taxon>
        <taxon>ecological metagenomes</taxon>
    </lineage>
</organism>
<accession>A0A3B0UEG3</accession>
<name>A0A3B0UEG3_9ZZZZ</name>
<reference evidence="2" key="1">
    <citation type="submission" date="2018-06" db="EMBL/GenBank/DDBJ databases">
        <authorList>
            <person name="Zhirakovskaya E."/>
        </authorList>
    </citation>
    <scope>NUCLEOTIDE SEQUENCE</scope>
</reference>